<dbReference type="OrthoDB" id="1703123at2759"/>
<name>A0A6A1WAM5_9ROSI</name>
<evidence type="ECO:0000313" key="2">
    <source>
        <dbReference type="EMBL" id="KAB1222314.1"/>
    </source>
</evidence>
<dbReference type="Proteomes" id="UP000516437">
    <property type="component" value="Chromosome 2"/>
</dbReference>
<dbReference type="EMBL" id="RXIC02000020">
    <property type="protein sequence ID" value="KAB1222314.1"/>
    <property type="molecule type" value="Genomic_DNA"/>
</dbReference>
<feature type="compositionally biased region" description="Polar residues" evidence="1">
    <location>
        <begin position="1"/>
        <end position="19"/>
    </location>
</feature>
<dbReference type="AlphaFoldDB" id="A0A6A1WAM5"/>
<organism evidence="2 3">
    <name type="scientific">Morella rubra</name>
    <name type="common">Chinese bayberry</name>
    <dbReference type="NCBI Taxonomy" id="262757"/>
    <lineage>
        <taxon>Eukaryota</taxon>
        <taxon>Viridiplantae</taxon>
        <taxon>Streptophyta</taxon>
        <taxon>Embryophyta</taxon>
        <taxon>Tracheophyta</taxon>
        <taxon>Spermatophyta</taxon>
        <taxon>Magnoliopsida</taxon>
        <taxon>eudicotyledons</taxon>
        <taxon>Gunneridae</taxon>
        <taxon>Pentapetalae</taxon>
        <taxon>rosids</taxon>
        <taxon>fabids</taxon>
        <taxon>Fagales</taxon>
        <taxon>Myricaceae</taxon>
        <taxon>Morella</taxon>
    </lineage>
</organism>
<gene>
    <name evidence="2" type="ORF">CJ030_MR2G002019</name>
</gene>
<keyword evidence="3" id="KW-1185">Reference proteome</keyword>
<evidence type="ECO:0000313" key="3">
    <source>
        <dbReference type="Proteomes" id="UP000516437"/>
    </source>
</evidence>
<sequence length="166" mass="18690">MQSHKISSDTYQSHNNSGLVQFPQPTRPIGSYDLSSAPFIAPQHQDIIGNECHAPQDMVAPQCFDQVQFPPAPKSAPPTTTTELEEEKGRAVNELYRSILEIYDKLPGSIRNHLTLDERSVLASMQDPATRRGRQGSLEELKHKLERFKVRTIELAAIVKEEERKG</sequence>
<protein>
    <submittedName>
        <fullName evidence="2">Uncharacterized protein</fullName>
    </submittedName>
</protein>
<reference evidence="2 3" key="1">
    <citation type="journal article" date="2019" name="Plant Biotechnol. J.">
        <title>The red bayberry genome and genetic basis of sex determination.</title>
        <authorList>
            <person name="Jia H.M."/>
            <person name="Jia H.J."/>
            <person name="Cai Q.L."/>
            <person name="Wang Y."/>
            <person name="Zhao H.B."/>
            <person name="Yang W.F."/>
            <person name="Wang G.Y."/>
            <person name="Li Y.H."/>
            <person name="Zhan D.L."/>
            <person name="Shen Y.T."/>
            <person name="Niu Q.F."/>
            <person name="Chang L."/>
            <person name="Qiu J."/>
            <person name="Zhao L."/>
            <person name="Xie H.B."/>
            <person name="Fu W.Y."/>
            <person name="Jin J."/>
            <person name="Li X.W."/>
            <person name="Jiao Y."/>
            <person name="Zhou C.C."/>
            <person name="Tu T."/>
            <person name="Chai C.Y."/>
            <person name="Gao J.L."/>
            <person name="Fan L.J."/>
            <person name="van de Weg E."/>
            <person name="Wang J.Y."/>
            <person name="Gao Z.S."/>
        </authorList>
    </citation>
    <scope>NUCLEOTIDE SEQUENCE [LARGE SCALE GENOMIC DNA]</scope>
    <source>
        <tissue evidence="2">Leaves</tissue>
    </source>
</reference>
<feature type="region of interest" description="Disordered" evidence="1">
    <location>
        <begin position="1"/>
        <end position="35"/>
    </location>
</feature>
<feature type="region of interest" description="Disordered" evidence="1">
    <location>
        <begin position="69"/>
        <end position="88"/>
    </location>
</feature>
<accession>A0A6A1WAM5</accession>
<proteinExistence type="predicted"/>
<comment type="caution">
    <text evidence="2">The sequence shown here is derived from an EMBL/GenBank/DDBJ whole genome shotgun (WGS) entry which is preliminary data.</text>
</comment>
<evidence type="ECO:0000256" key="1">
    <source>
        <dbReference type="SAM" id="MobiDB-lite"/>
    </source>
</evidence>